<dbReference type="EMBL" id="GL573227">
    <property type="protein sequence ID" value="ELR08940.1"/>
    <property type="molecule type" value="Genomic_DNA"/>
</dbReference>
<dbReference type="OrthoDB" id="3437315at2759"/>
<dbReference type="InParanoid" id="L8G6R4"/>
<protein>
    <submittedName>
        <fullName evidence="2">Uncharacterized protein</fullName>
    </submittedName>
</protein>
<dbReference type="Proteomes" id="UP000011064">
    <property type="component" value="Unassembled WGS sequence"/>
</dbReference>
<evidence type="ECO:0000256" key="1">
    <source>
        <dbReference type="SAM" id="MobiDB-lite"/>
    </source>
</evidence>
<accession>L8G6R4</accession>
<evidence type="ECO:0000313" key="3">
    <source>
        <dbReference type="Proteomes" id="UP000011064"/>
    </source>
</evidence>
<reference evidence="3" key="1">
    <citation type="submission" date="2010-09" db="EMBL/GenBank/DDBJ databases">
        <title>The genome sequence of Geomyces destructans 20631-21.</title>
        <authorList>
            <consortium name="The Broad Institute Genome Sequencing Platform"/>
            <person name="Cuomo C.A."/>
            <person name="Blehert D.S."/>
            <person name="Lorch J.M."/>
            <person name="Young S.K."/>
            <person name="Zeng Q."/>
            <person name="Gargeya S."/>
            <person name="Fitzgerald M."/>
            <person name="Haas B."/>
            <person name="Abouelleil A."/>
            <person name="Alvarado L."/>
            <person name="Arachchi H.M."/>
            <person name="Berlin A."/>
            <person name="Brown A."/>
            <person name="Chapman S.B."/>
            <person name="Chen Z."/>
            <person name="Dunbar C."/>
            <person name="Freedman E."/>
            <person name="Gearin G."/>
            <person name="Gellesch M."/>
            <person name="Goldberg J."/>
            <person name="Griggs A."/>
            <person name="Gujja S."/>
            <person name="Heiman D."/>
            <person name="Howarth C."/>
            <person name="Larson L."/>
            <person name="Lui A."/>
            <person name="MacDonald P.J.P."/>
            <person name="Montmayeur A."/>
            <person name="Murphy C."/>
            <person name="Neiman D."/>
            <person name="Pearson M."/>
            <person name="Priest M."/>
            <person name="Roberts A."/>
            <person name="Saif S."/>
            <person name="Shea T."/>
            <person name="Shenoy N."/>
            <person name="Sisk P."/>
            <person name="Stolte C."/>
            <person name="Sykes S."/>
            <person name="Wortman J."/>
            <person name="Nusbaum C."/>
            <person name="Birren B."/>
        </authorList>
    </citation>
    <scope>NUCLEOTIDE SEQUENCE [LARGE SCALE GENOMIC DNA]</scope>
    <source>
        <strain evidence="3">ATCC MYA-4855 / 20631-21</strain>
    </source>
</reference>
<evidence type="ECO:0000313" key="2">
    <source>
        <dbReference type="EMBL" id="ELR08940.1"/>
    </source>
</evidence>
<proteinExistence type="predicted"/>
<name>L8G6R4_PSED2</name>
<keyword evidence="3" id="KW-1185">Reference proteome</keyword>
<feature type="compositionally biased region" description="Basic residues" evidence="1">
    <location>
        <begin position="1"/>
        <end position="11"/>
    </location>
</feature>
<gene>
    <name evidence="2" type="ORF">GMDG_03607</name>
</gene>
<feature type="region of interest" description="Disordered" evidence="1">
    <location>
        <begin position="1"/>
        <end position="27"/>
    </location>
</feature>
<sequence>MQSLPVHHRLTPHHEEANGGATQRQNAKEEYQKLGFQTSHGQEWFILSPETLVRCLIDSELYMLRSAPTDNIDFEAVLSTDAFIIDLEEQTYIDFESKGLLEAVDTAVEEGVRQRSMIRCVIKDMLEQRHGVSKSVLEKAEALLDNQIRELRVEVPETWNPKSLAIKACVVANYMLLSQLKQKPRIENEEFHLALQSIAGASCDNILTTDLFLSYDMPFYNLLATLREETIISQNPTPTSDEVLGCTLDGGPWMYRLARPPEALGGWLDLSDKVEYQRVLQSLRKGEGDLVLMHKVEVDMVARYQEEQDKIRREWDEGESDDMLIDQSGNDVVFDRGRALDFLHLSSTEP</sequence>
<organism evidence="2 3">
    <name type="scientific">Pseudogymnoascus destructans (strain ATCC MYA-4855 / 20631-21)</name>
    <name type="common">Bat white-nose syndrome fungus</name>
    <name type="synonym">Geomyces destructans</name>
    <dbReference type="NCBI Taxonomy" id="658429"/>
    <lineage>
        <taxon>Eukaryota</taxon>
        <taxon>Fungi</taxon>
        <taxon>Dikarya</taxon>
        <taxon>Ascomycota</taxon>
        <taxon>Pezizomycotina</taxon>
        <taxon>Leotiomycetes</taxon>
        <taxon>Thelebolales</taxon>
        <taxon>Thelebolaceae</taxon>
        <taxon>Pseudogymnoascus</taxon>
    </lineage>
</organism>
<dbReference type="AlphaFoldDB" id="L8G6R4"/>
<dbReference type="HOGENOM" id="CLU_792559_0_0_1"/>
<dbReference type="VEuPathDB" id="FungiDB:GMDG_03607"/>